<dbReference type="InterPro" id="IPR035958">
    <property type="entry name" value="SecB-like_sf"/>
</dbReference>
<dbReference type="Gene3D" id="3.10.420.10">
    <property type="entry name" value="SecB-like"/>
    <property type="match status" value="1"/>
</dbReference>
<dbReference type="PANTHER" id="PTHR36918:SF1">
    <property type="entry name" value="PROTEIN-EXPORT PROTEIN SECB"/>
    <property type="match status" value="1"/>
</dbReference>
<dbReference type="GO" id="GO:0051082">
    <property type="term" value="F:unfolded protein binding"/>
    <property type="evidence" value="ECO:0007669"/>
    <property type="project" value="InterPro"/>
</dbReference>
<accession>A0A3B0X3M4</accession>
<name>A0A3B0X3M4_9ZZZZ</name>
<organism evidence="1">
    <name type="scientific">hydrothermal vent metagenome</name>
    <dbReference type="NCBI Taxonomy" id="652676"/>
    <lineage>
        <taxon>unclassified sequences</taxon>
        <taxon>metagenomes</taxon>
        <taxon>ecological metagenomes</taxon>
    </lineage>
</organism>
<gene>
    <name evidence="1" type="ORF">MNBD_GAMMA08-2473</name>
</gene>
<dbReference type="Pfam" id="PF02556">
    <property type="entry name" value="SecB"/>
    <property type="match status" value="1"/>
</dbReference>
<dbReference type="NCBIfam" id="NF004393">
    <property type="entry name" value="PRK05751.1-4"/>
    <property type="match status" value="1"/>
</dbReference>
<dbReference type="PRINTS" id="PR01594">
    <property type="entry name" value="SECBCHAPRONE"/>
</dbReference>
<dbReference type="GO" id="GO:0051262">
    <property type="term" value="P:protein tetramerization"/>
    <property type="evidence" value="ECO:0007669"/>
    <property type="project" value="InterPro"/>
</dbReference>
<dbReference type="HAMAP" id="MF_00821">
    <property type="entry name" value="SecB"/>
    <property type="match status" value="1"/>
</dbReference>
<evidence type="ECO:0000313" key="1">
    <source>
        <dbReference type="EMBL" id="VAW62908.1"/>
    </source>
</evidence>
<dbReference type="NCBIfam" id="NF004392">
    <property type="entry name" value="PRK05751.1-3"/>
    <property type="match status" value="1"/>
</dbReference>
<proteinExistence type="inferred from homology"/>
<protein>
    <submittedName>
        <fullName evidence="1">Protein-export protein SecB (Maintains pre-export unfolded state)</fullName>
    </submittedName>
</protein>
<dbReference type="PANTHER" id="PTHR36918">
    <property type="match status" value="1"/>
</dbReference>
<dbReference type="NCBIfam" id="TIGR00809">
    <property type="entry name" value="secB"/>
    <property type="match status" value="1"/>
</dbReference>
<dbReference type="GO" id="GO:0015031">
    <property type="term" value="P:protein transport"/>
    <property type="evidence" value="ECO:0007669"/>
    <property type="project" value="InterPro"/>
</dbReference>
<dbReference type="EMBL" id="UOFH01000233">
    <property type="protein sequence ID" value="VAW62908.1"/>
    <property type="molecule type" value="Genomic_DNA"/>
</dbReference>
<reference evidence="1" key="1">
    <citation type="submission" date="2018-06" db="EMBL/GenBank/DDBJ databases">
        <authorList>
            <person name="Zhirakovskaya E."/>
        </authorList>
    </citation>
    <scope>NUCLEOTIDE SEQUENCE</scope>
</reference>
<dbReference type="NCBIfam" id="NF004394">
    <property type="entry name" value="PRK05751.1-5"/>
    <property type="match status" value="1"/>
</dbReference>
<dbReference type="InterPro" id="IPR003708">
    <property type="entry name" value="SecB"/>
</dbReference>
<dbReference type="AlphaFoldDB" id="A0A3B0X3M4"/>
<sequence length="155" mass="17464">MSEEQAQQQFAIQKIYVKDISFESPNAPTVFTEGEWKPEVNVQINTETRKVADNLHEVTLTVTVTAKQMEKTAFLVEIKQSGIFQMTGFEEEQMGGMLGAYCPEVLFPYAREAISDLVTKGGFPQMLLSPVNFNALYMQHQQQQQAQESPAETAH</sequence>
<dbReference type="SUPFAM" id="SSF54611">
    <property type="entry name" value="SecB-like"/>
    <property type="match status" value="1"/>
</dbReference>